<reference evidence="3" key="1">
    <citation type="journal article" date="2019" name="Sci. Rep.">
        <title>Draft genome of Tanacetum cinerariifolium, the natural source of mosquito coil.</title>
        <authorList>
            <person name="Yamashiro T."/>
            <person name="Shiraishi A."/>
            <person name="Satake H."/>
            <person name="Nakayama K."/>
        </authorList>
    </citation>
    <scope>NUCLEOTIDE SEQUENCE</scope>
</reference>
<dbReference type="EMBL" id="BKCJ010007531">
    <property type="protein sequence ID" value="GEU77719.1"/>
    <property type="molecule type" value="Genomic_DNA"/>
</dbReference>
<dbReference type="PANTHER" id="PTHR11439:SF509">
    <property type="entry name" value="RNA-DIRECTED DNA POLYMERASE"/>
    <property type="match status" value="1"/>
</dbReference>
<dbReference type="Pfam" id="PF07727">
    <property type="entry name" value="RVT_2"/>
    <property type="match status" value="1"/>
</dbReference>
<dbReference type="AlphaFoldDB" id="A0A6L2MWB7"/>
<organism evidence="3">
    <name type="scientific">Tanacetum cinerariifolium</name>
    <name type="common">Dalmatian daisy</name>
    <name type="synonym">Chrysanthemum cinerariifolium</name>
    <dbReference type="NCBI Taxonomy" id="118510"/>
    <lineage>
        <taxon>Eukaryota</taxon>
        <taxon>Viridiplantae</taxon>
        <taxon>Streptophyta</taxon>
        <taxon>Embryophyta</taxon>
        <taxon>Tracheophyta</taxon>
        <taxon>Spermatophyta</taxon>
        <taxon>Magnoliopsida</taxon>
        <taxon>eudicotyledons</taxon>
        <taxon>Gunneridae</taxon>
        <taxon>Pentapetalae</taxon>
        <taxon>asterids</taxon>
        <taxon>campanulids</taxon>
        <taxon>Asterales</taxon>
        <taxon>Asteraceae</taxon>
        <taxon>Asteroideae</taxon>
        <taxon>Anthemideae</taxon>
        <taxon>Anthemidinae</taxon>
        <taxon>Tanacetum</taxon>
    </lineage>
</organism>
<feature type="compositionally biased region" description="Basic and acidic residues" evidence="1">
    <location>
        <begin position="1040"/>
        <end position="1081"/>
    </location>
</feature>
<feature type="compositionally biased region" description="Basic and acidic residues" evidence="1">
    <location>
        <begin position="82"/>
        <end position="91"/>
    </location>
</feature>
<feature type="compositionally biased region" description="Basic residues" evidence="1">
    <location>
        <begin position="126"/>
        <end position="139"/>
    </location>
</feature>
<comment type="caution">
    <text evidence="3">The sequence shown here is derived from an EMBL/GenBank/DDBJ whole genome shotgun (WGS) entry which is preliminary data.</text>
</comment>
<proteinExistence type="predicted"/>
<feature type="region of interest" description="Disordered" evidence="1">
    <location>
        <begin position="178"/>
        <end position="198"/>
    </location>
</feature>
<feature type="region of interest" description="Disordered" evidence="1">
    <location>
        <begin position="112"/>
        <end position="160"/>
    </location>
</feature>
<feature type="region of interest" description="Disordered" evidence="1">
    <location>
        <begin position="343"/>
        <end position="362"/>
    </location>
</feature>
<dbReference type="PANTHER" id="PTHR11439">
    <property type="entry name" value="GAG-POL-RELATED RETROTRANSPOSON"/>
    <property type="match status" value="1"/>
</dbReference>
<feature type="domain" description="Reverse transcriptase Ty1/copia-type" evidence="2">
    <location>
        <begin position="364"/>
        <end position="507"/>
    </location>
</feature>
<feature type="region of interest" description="Disordered" evidence="1">
    <location>
        <begin position="16"/>
        <end position="93"/>
    </location>
</feature>
<accession>A0A6L2MWB7</accession>
<sequence>MDLGYQNPFYLKQAQQKQQSLYNGKVPLEKHDPPDLYDSEETLQLAQERVDNTTKTRRPQPRSNTKNDRVPSVSKSSCSNNKEIEVEEHPRNLLLSKNKKHMSSEYNNIKLAIRKKQKVHVSNTKNQKKQKPKVMKPKKVGSNEKLASPKPSKPRSFLRWSPTGRLFDLNGKIIASNESESQSDCSNGDNACTSNPLEPTIKQFSNSTSFLGRSKDEAPEAEAIDTACYTQNSSIIHRRFNKTPYELINDRKPDILFLHVFGALCYPKNNREDIRKLGAKDQFDLTYALSTITTQKPTKRELNLLFKAMYDDYIGGQPSAAPRTVSTAQALPVHQTPTASTTIADTALTPTNSSSQATNIPNTSQDTRLVVRGYRQEEGIDFEESFAPVARMEAIKIFLAYAAHKSFIVFQMDVKTAFLHGTLKEDMYVCQLEGFIDANHLSHVYKLKKALYGLKQAPKAWYDELSTFILQNHFFKGTFDPTLFIRRFDDDILVVHIYVDDIIFGSTHHRPNIVHATCLCGRYQAKPTEKHLKNVKRIFRYLWGTVNTGLWYTKDYGFELTGFLDADYAGCKDTLKSTFGGAYFLGEKLEMLRILGIKIYRDRSRRLIGLSQDAYLDKILKRYKMDGSKRGAIPMQVDCHLDKSQCAESKDDKARMQNVPYASAVGSIIVMSSPNHPTSNIEDAFSSNFSDYILTSPDYSPASQRNTSSKSSNNSYGLVPIASPTLSLFNDDPYMKVMHAYDTIIPPQVLIPPPTIMPLSPMLSSIFKNSFFLRKYYHQRNEAMNDHPPLLLPYLKHLRWEKVLIRQEANGNNNKISLACFRISTLELILRMSKFATNQIEESFWIQSMSSRTARENHHHQATRLDPMAPKRTSTSAAPAMNQAAIWQLIDDRVTAALEAQATNMANTNNTNRNSGPKETHVAKKCTYKKFMSCQPFYFNGIEGAVGLIHWFERTKLVFSRSNCTEDSKVKFAIVETLENPFVASVNIETIEAFMNRVGYQVQEKLDEEEIEKMVEGDKDEESYPSEFSDSILNDDVDDFDTKIEPESHKENLKNVDDDDEEIKKEKKDEEIKNEKKDDKVEKTDEVVKEKYIVDDVMGSLKIRKEQKQISIPSLTSTPRNISSSDKTISEELTAIVSPTTATTSKDLSTIKRKKRYISYMTKTLLGKVLDHCNKVFPEITFAKTNEMIREELPRLVNLVVNKDREVDPTHAQEMIAKEFATHGPKMIEELFRKHMQNTTLNLYPKTSTSTSRKSSTDL</sequence>
<evidence type="ECO:0000256" key="1">
    <source>
        <dbReference type="SAM" id="MobiDB-lite"/>
    </source>
</evidence>
<feature type="region of interest" description="Disordered" evidence="1">
    <location>
        <begin position="1039"/>
        <end position="1081"/>
    </location>
</feature>
<gene>
    <name evidence="3" type="ORF">Tci_049697</name>
</gene>
<name>A0A6L2MWB7_TANCI</name>
<dbReference type="SUPFAM" id="SSF56672">
    <property type="entry name" value="DNA/RNA polymerases"/>
    <property type="match status" value="1"/>
</dbReference>
<protein>
    <submittedName>
        <fullName evidence="3">Retrovirus-related Pol polyprotein from transposon TNT 1-94</fullName>
    </submittedName>
</protein>
<evidence type="ECO:0000259" key="2">
    <source>
        <dbReference type="Pfam" id="PF07727"/>
    </source>
</evidence>
<feature type="region of interest" description="Disordered" evidence="1">
    <location>
        <begin position="1015"/>
        <end position="1034"/>
    </location>
</feature>
<dbReference type="InterPro" id="IPR043502">
    <property type="entry name" value="DNA/RNA_pol_sf"/>
</dbReference>
<evidence type="ECO:0000313" key="3">
    <source>
        <dbReference type="EMBL" id="GEU77719.1"/>
    </source>
</evidence>
<dbReference type="InterPro" id="IPR013103">
    <property type="entry name" value="RVT_2"/>
</dbReference>